<gene>
    <name evidence="1" type="ORF">HWQ62_00051</name>
</gene>
<name>A0A7M3UNE1_9VIRU</name>
<keyword evidence="2" id="KW-1185">Reference proteome</keyword>
<evidence type="ECO:0000313" key="1">
    <source>
        <dbReference type="EMBL" id="QOI90188.1"/>
    </source>
</evidence>
<organism evidence="1 2">
    <name type="scientific">Pyramimonas orientalis virus 01B</name>
    <dbReference type="NCBI Taxonomy" id="3134525"/>
    <lineage>
        <taxon>Viruses</taxon>
        <taxon>Varidnaviria</taxon>
        <taxon>Bamfordvirae</taxon>
        <taxon>Nucleocytoviricota</taxon>
        <taxon>Megaviricetes</taxon>
        <taxon>Imitervirales</taxon>
        <taxon>Allomimiviridae</taxon>
        <taxon>Heliosvirus</taxon>
        <taxon>Heliosvirus raunefjordenense</taxon>
    </lineage>
</organism>
<reference evidence="1" key="1">
    <citation type="submission" date="2020-06" db="EMBL/GenBank/DDBJ databases">
        <title>Lateral gene transfer of anion-conducting channel rhodopsins between green algae and giant viruses.</title>
        <authorList>
            <person name="Rozenberg A."/>
            <person name="Oppermann J."/>
            <person name="Wietek J."/>
            <person name="Fernandez Lahore R.G."/>
            <person name="Sandaa R.-A."/>
            <person name="Bratbak G."/>
            <person name="Hegemann P."/>
            <person name="Beja O."/>
        </authorList>
    </citation>
    <scope>NUCLEOTIDE SEQUENCE</scope>
    <source>
        <strain evidence="1">01B</strain>
    </source>
</reference>
<sequence length="58" mass="6832">MPIIGSNNVIWENRASELEEFAKILKTCQTTDSYNKLLKSWIKFNAEIEELEELEELE</sequence>
<dbReference type="EMBL" id="MT663534">
    <property type="protein sequence ID" value="QOI90188.1"/>
    <property type="molecule type" value="Genomic_DNA"/>
</dbReference>
<evidence type="ECO:0000313" key="2">
    <source>
        <dbReference type="Proteomes" id="UP001162120"/>
    </source>
</evidence>
<proteinExistence type="predicted"/>
<dbReference type="Proteomes" id="UP001162120">
    <property type="component" value="Segment"/>
</dbReference>
<protein>
    <submittedName>
        <fullName evidence="1">Uncharacterized protein</fullName>
    </submittedName>
</protein>
<accession>A0A7M3UNE1</accession>